<dbReference type="KEGG" id="psti:SOO65_18475"/>
<keyword evidence="4 9" id="KW-0547">Nucleotide-binding</keyword>
<evidence type="ECO:0000313" key="12">
    <source>
        <dbReference type="EMBL" id="WPU64684.1"/>
    </source>
</evidence>
<dbReference type="NCBIfam" id="NF001756">
    <property type="entry name" value="PRK00484.1"/>
    <property type="match status" value="1"/>
</dbReference>
<evidence type="ECO:0000256" key="1">
    <source>
        <dbReference type="ARBA" id="ARBA00008226"/>
    </source>
</evidence>
<comment type="similarity">
    <text evidence="1 9">Belongs to the class-II aminoacyl-tRNA synthetase family.</text>
</comment>
<dbReference type="PANTHER" id="PTHR42918">
    <property type="entry name" value="LYSYL-TRNA SYNTHETASE"/>
    <property type="match status" value="1"/>
</dbReference>
<evidence type="ECO:0000256" key="3">
    <source>
        <dbReference type="ARBA" id="ARBA00022723"/>
    </source>
</evidence>
<dbReference type="FunFam" id="2.40.50.140:FF:000024">
    <property type="entry name" value="Lysine--tRNA ligase"/>
    <property type="match status" value="1"/>
</dbReference>
<dbReference type="Proteomes" id="UP001324634">
    <property type="component" value="Chromosome"/>
</dbReference>
<comment type="cofactor">
    <cofactor evidence="9 10">
        <name>Mg(2+)</name>
        <dbReference type="ChEBI" id="CHEBI:18420"/>
    </cofactor>
    <text evidence="9 10">Binds 3 Mg(2+) ions per subunit.</text>
</comment>
<keyword evidence="9 10" id="KW-0460">Magnesium</keyword>
<evidence type="ECO:0000259" key="11">
    <source>
        <dbReference type="PROSITE" id="PS50862"/>
    </source>
</evidence>
<evidence type="ECO:0000256" key="9">
    <source>
        <dbReference type="HAMAP-Rule" id="MF_00252"/>
    </source>
</evidence>
<dbReference type="NCBIfam" id="TIGR00499">
    <property type="entry name" value="lysS_bact"/>
    <property type="match status" value="1"/>
</dbReference>
<comment type="subunit">
    <text evidence="9">Homodimer.</text>
</comment>
<dbReference type="SUPFAM" id="SSF55681">
    <property type="entry name" value="Class II aaRS and biotin synthetases"/>
    <property type="match status" value="1"/>
</dbReference>
<dbReference type="GO" id="GO:0005829">
    <property type="term" value="C:cytosol"/>
    <property type="evidence" value="ECO:0007669"/>
    <property type="project" value="TreeGrafter"/>
</dbReference>
<comment type="catalytic activity">
    <reaction evidence="8 9 10">
        <text>tRNA(Lys) + L-lysine + ATP = L-lysyl-tRNA(Lys) + AMP + diphosphate</text>
        <dbReference type="Rhea" id="RHEA:20792"/>
        <dbReference type="Rhea" id="RHEA-COMP:9696"/>
        <dbReference type="Rhea" id="RHEA-COMP:9697"/>
        <dbReference type="ChEBI" id="CHEBI:30616"/>
        <dbReference type="ChEBI" id="CHEBI:32551"/>
        <dbReference type="ChEBI" id="CHEBI:33019"/>
        <dbReference type="ChEBI" id="CHEBI:78442"/>
        <dbReference type="ChEBI" id="CHEBI:78529"/>
        <dbReference type="ChEBI" id="CHEBI:456215"/>
        <dbReference type="EC" id="6.1.1.6"/>
    </reaction>
</comment>
<keyword evidence="3 9" id="KW-0479">Metal-binding</keyword>
<proteinExistence type="inferred from homology"/>
<evidence type="ECO:0000256" key="7">
    <source>
        <dbReference type="ARBA" id="ARBA00023146"/>
    </source>
</evidence>
<dbReference type="PROSITE" id="PS50862">
    <property type="entry name" value="AA_TRNA_LIGASE_II"/>
    <property type="match status" value="1"/>
</dbReference>
<dbReference type="PANTHER" id="PTHR42918:SF15">
    <property type="entry name" value="LYSINE--TRNA LIGASE, CHLOROPLASTIC_MITOCHONDRIAL"/>
    <property type="match status" value="1"/>
</dbReference>
<keyword evidence="6 9" id="KW-0648">Protein biosynthesis</keyword>
<sequence length="509" mass="59009">MKDKHVRRWTELFPEQMEVRLEKRKKLEESGSNPYKNGYKPNTSFKYLTEQYGEKAKEEIGETPRYKVAGRVMMVRDFGKAAFLQVDDGSSRFQLYVNKQVTSEKGFAEYKLLDTGDIVYAEGDVFKTMKGELALNARELTILTKSIRPLPEKFHGLTDAELRYRMRYVDMIMDAEVRAKLKMRSQIVRYIREYFYENDFLEVETPMMHSVAGGAAARPFNTHHNALDMELFMRIAPELHLKRLIVGGYNKVFEMNRCFRNEGLSLKHNPEFTTIEFYWAYATYHDLMDFTEQLITGLATHVIKSDVVKFGEHEINLKGPYARLTMREAVAKYTNSTMDQVNDRTHLLGLLKGIDMDPKKLNSLSWGKLLVLAFEEKVEAKLIQPTFITEYPTEVSPLSRRNDENPEFVDRFEFFMNGWEVGNAFSELNNPTDQLDRFADQAMAKEAGDDEASEVDYDFVRALEYGMPPTAGQGIGIDRLVMILTDSPTIREVILFPLLKKEHFFSEEE</sequence>
<evidence type="ECO:0000256" key="5">
    <source>
        <dbReference type="ARBA" id="ARBA00022840"/>
    </source>
</evidence>
<dbReference type="Pfam" id="PF01336">
    <property type="entry name" value="tRNA_anti-codon"/>
    <property type="match status" value="1"/>
</dbReference>
<feature type="domain" description="Aminoacyl-transfer RNA synthetases class-II family profile" evidence="11">
    <location>
        <begin position="181"/>
        <end position="497"/>
    </location>
</feature>
<dbReference type="SUPFAM" id="SSF50249">
    <property type="entry name" value="Nucleic acid-binding proteins"/>
    <property type="match status" value="1"/>
</dbReference>
<name>A0AAX4HN13_9BACT</name>
<dbReference type="GO" id="GO:0000049">
    <property type="term" value="F:tRNA binding"/>
    <property type="evidence" value="ECO:0007669"/>
    <property type="project" value="TreeGrafter"/>
</dbReference>
<dbReference type="GO" id="GO:0004824">
    <property type="term" value="F:lysine-tRNA ligase activity"/>
    <property type="evidence" value="ECO:0007669"/>
    <property type="project" value="UniProtKB-UniRule"/>
</dbReference>
<reference evidence="12 13" key="1">
    <citation type="submission" date="2023-11" db="EMBL/GenBank/DDBJ databases">
        <title>Peredibacter starrii A3.12.</title>
        <authorList>
            <person name="Mitchell R.J."/>
        </authorList>
    </citation>
    <scope>NUCLEOTIDE SEQUENCE [LARGE SCALE GENOMIC DNA]</scope>
    <source>
        <strain evidence="12 13">A3.12</strain>
    </source>
</reference>
<gene>
    <name evidence="9 12" type="primary">lysS</name>
    <name evidence="12" type="ORF">SOO65_18475</name>
</gene>
<keyword evidence="7 9" id="KW-0030">Aminoacyl-tRNA synthetase</keyword>
<keyword evidence="5 9" id="KW-0067">ATP-binding</keyword>
<comment type="subcellular location">
    <subcellularLocation>
        <location evidence="9">Cytoplasm</location>
    </subcellularLocation>
</comment>
<feature type="binding site" evidence="9">
    <location>
        <position position="420"/>
    </location>
    <ligand>
        <name>Mg(2+)</name>
        <dbReference type="ChEBI" id="CHEBI:18420"/>
        <label>1</label>
    </ligand>
</feature>
<dbReference type="PRINTS" id="PR00982">
    <property type="entry name" value="TRNASYNTHLYS"/>
</dbReference>
<dbReference type="InterPro" id="IPR044136">
    <property type="entry name" value="Lys-tRNA-ligase_II_N"/>
</dbReference>
<evidence type="ECO:0000256" key="2">
    <source>
        <dbReference type="ARBA" id="ARBA00022598"/>
    </source>
</evidence>
<dbReference type="InterPro" id="IPR004364">
    <property type="entry name" value="Aa-tRNA-synt_II"/>
</dbReference>
<dbReference type="Pfam" id="PF00152">
    <property type="entry name" value="tRNA-synt_2"/>
    <property type="match status" value="1"/>
</dbReference>
<dbReference type="HAMAP" id="MF_00252">
    <property type="entry name" value="Lys_tRNA_synth_class2"/>
    <property type="match status" value="1"/>
</dbReference>
<dbReference type="AlphaFoldDB" id="A0AAX4HN13"/>
<dbReference type="GO" id="GO:0005524">
    <property type="term" value="F:ATP binding"/>
    <property type="evidence" value="ECO:0007669"/>
    <property type="project" value="UniProtKB-UniRule"/>
</dbReference>
<dbReference type="CDD" id="cd00775">
    <property type="entry name" value="LysRS_core"/>
    <property type="match status" value="1"/>
</dbReference>
<dbReference type="Gene3D" id="2.40.50.140">
    <property type="entry name" value="Nucleic acid-binding proteins"/>
    <property type="match status" value="1"/>
</dbReference>
<dbReference type="InterPro" id="IPR012340">
    <property type="entry name" value="NA-bd_OB-fold"/>
</dbReference>
<evidence type="ECO:0000256" key="4">
    <source>
        <dbReference type="ARBA" id="ARBA00022741"/>
    </source>
</evidence>
<dbReference type="InterPro" id="IPR004365">
    <property type="entry name" value="NA-bd_OB_tRNA"/>
</dbReference>
<dbReference type="Gene3D" id="3.30.930.10">
    <property type="entry name" value="Bira Bifunctional Protein, Domain 2"/>
    <property type="match status" value="1"/>
</dbReference>
<evidence type="ECO:0000256" key="8">
    <source>
        <dbReference type="ARBA" id="ARBA00048573"/>
    </source>
</evidence>
<accession>A0AAX4HN13</accession>
<feature type="binding site" evidence="9">
    <location>
        <position position="413"/>
    </location>
    <ligand>
        <name>Mg(2+)</name>
        <dbReference type="ChEBI" id="CHEBI:18420"/>
        <label>1</label>
    </ligand>
</feature>
<keyword evidence="2 9" id="KW-0436">Ligase</keyword>
<dbReference type="InterPro" id="IPR045864">
    <property type="entry name" value="aa-tRNA-synth_II/BPL/LPL"/>
</dbReference>
<evidence type="ECO:0000256" key="10">
    <source>
        <dbReference type="RuleBase" id="RU000336"/>
    </source>
</evidence>
<keyword evidence="13" id="KW-1185">Reference proteome</keyword>
<organism evidence="12 13">
    <name type="scientific">Peredibacter starrii</name>
    <dbReference type="NCBI Taxonomy" id="28202"/>
    <lineage>
        <taxon>Bacteria</taxon>
        <taxon>Pseudomonadati</taxon>
        <taxon>Bdellovibrionota</taxon>
        <taxon>Bacteriovoracia</taxon>
        <taxon>Bacteriovoracales</taxon>
        <taxon>Bacteriovoracaceae</taxon>
        <taxon>Peredibacter</taxon>
    </lineage>
</organism>
<protein>
    <recommendedName>
        <fullName evidence="9">Lysine--tRNA ligase</fullName>
        <ecNumber evidence="9">6.1.1.6</ecNumber>
    </recommendedName>
    <alternativeName>
        <fullName evidence="9">Lysyl-tRNA synthetase</fullName>
        <shortName evidence="9">LysRS</shortName>
    </alternativeName>
</protein>
<dbReference type="EC" id="6.1.1.6" evidence="9"/>
<dbReference type="InterPro" id="IPR018149">
    <property type="entry name" value="Lys-tRNA-synth_II_C"/>
</dbReference>
<keyword evidence="9" id="KW-0963">Cytoplasm</keyword>
<dbReference type="EMBL" id="CP139487">
    <property type="protein sequence ID" value="WPU64684.1"/>
    <property type="molecule type" value="Genomic_DNA"/>
</dbReference>
<dbReference type="InterPro" id="IPR006195">
    <property type="entry name" value="aa-tRNA-synth_II"/>
</dbReference>
<dbReference type="CDD" id="cd04322">
    <property type="entry name" value="LysRS_N"/>
    <property type="match status" value="1"/>
</dbReference>
<dbReference type="GO" id="GO:0006430">
    <property type="term" value="P:lysyl-tRNA aminoacylation"/>
    <property type="evidence" value="ECO:0007669"/>
    <property type="project" value="UniProtKB-UniRule"/>
</dbReference>
<dbReference type="RefSeq" id="WP_321393930.1">
    <property type="nucleotide sequence ID" value="NZ_CP139487.1"/>
</dbReference>
<evidence type="ECO:0000313" key="13">
    <source>
        <dbReference type="Proteomes" id="UP001324634"/>
    </source>
</evidence>
<dbReference type="InterPro" id="IPR002313">
    <property type="entry name" value="Lys-tRNA-ligase_II"/>
</dbReference>
<feature type="binding site" evidence="9">
    <location>
        <position position="420"/>
    </location>
    <ligand>
        <name>Mg(2+)</name>
        <dbReference type="ChEBI" id="CHEBI:18420"/>
        <label>2</label>
    </ligand>
</feature>
<dbReference type="GO" id="GO:0000287">
    <property type="term" value="F:magnesium ion binding"/>
    <property type="evidence" value="ECO:0007669"/>
    <property type="project" value="UniProtKB-UniRule"/>
</dbReference>
<evidence type="ECO:0000256" key="6">
    <source>
        <dbReference type="ARBA" id="ARBA00022917"/>
    </source>
</evidence>